<evidence type="ECO:0000313" key="3">
    <source>
        <dbReference type="Proteomes" id="UP001433268"/>
    </source>
</evidence>
<evidence type="ECO:0000256" key="1">
    <source>
        <dbReference type="SAM" id="SignalP"/>
    </source>
</evidence>
<evidence type="ECO:0000313" key="2">
    <source>
        <dbReference type="EMBL" id="KAK8091746.1"/>
    </source>
</evidence>
<name>A0ABR1X8D8_9PEZI</name>
<protein>
    <submittedName>
        <fullName evidence="2">Uncharacterized protein</fullName>
    </submittedName>
</protein>
<feature type="chain" id="PRO_5045123657" evidence="1">
    <location>
        <begin position="22"/>
        <end position="158"/>
    </location>
</feature>
<comment type="caution">
    <text evidence="2">The sequence shown here is derived from an EMBL/GenBank/DDBJ whole genome shotgun (WGS) entry which is preliminary data.</text>
</comment>
<keyword evidence="3" id="KW-1185">Reference proteome</keyword>
<accession>A0ABR1X8D8</accession>
<keyword evidence="1" id="KW-0732">Signal</keyword>
<reference evidence="2 3" key="1">
    <citation type="submission" date="2023-01" db="EMBL/GenBank/DDBJ databases">
        <title>Analysis of 21 Apiospora genomes using comparative genomics revels a genus with tremendous synthesis potential of carbohydrate active enzymes and secondary metabolites.</title>
        <authorList>
            <person name="Sorensen T."/>
        </authorList>
    </citation>
    <scope>NUCLEOTIDE SEQUENCE [LARGE SCALE GENOMIC DNA]</scope>
    <source>
        <strain evidence="2 3">CBS 114990</strain>
    </source>
</reference>
<feature type="signal peptide" evidence="1">
    <location>
        <begin position="1"/>
        <end position="21"/>
    </location>
</feature>
<dbReference type="Proteomes" id="UP001433268">
    <property type="component" value="Unassembled WGS sequence"/>
</dbReference>
<dbReference type="GeneID" id="92039482"/>
<proteinExistence type="predicted"/>
<dbReference type="RefSeq" id="XP_066673718.1">
    <property type="nucleotide sequence ID" value="XM_066806422.1"/>
</dbReference>
<sequence>MRLYPSLGACLFLSLTTGVLSGGHLSSPSSPSPPAPALLSRHCQGAAAAPGQEDPCGGAQVQFQATYDEQTYCKPGLFYNTTQGTPPRLADCQALLPQRHGHAGLLDRQPLAGGLGAEPHDHQRHVPALHLQDWREPDPERNVGYVFFFLSFSSNHGF</sequence>
<organism evidence="2 3">
    <name type="scientific">Apiospora hydei</name>
    <dbReference type="NCBI Taxonomy" id="1337664"/>
    <lineage>
        <taxon>Eukaryota</taxon>
        <taxon>Fungi</taxon>
        <taxon>Dikarya</taxon>
        <taxon>Ascomycota</taxon>
        <taxon>Pezizomycotina</taxon>
        <taxon>Sordariomycetes</taxon>
        <taxon>Xylariomycetidae</taxon>
        <taxon>Amphisphaeriales</taxon>
        <taxon>Apiosporaceae</taxon>
        <taxon>Apiospora</taxon>
    </lineage>
</organism>
<gene>
    <name evidence="2" type="ORF">PG997_002107</name>
</gene>
<dbReference type="EMBL" id="JAQQWN010000003">
    <property type="protein sequence ID" value="KAK8091746.1"/>
    <property type="molecule type" value="Genomic_DNA"/>
</dbReference>